<gene>
    <name evidence="1" type="ORF">ASPZODRAFT_1158448</name>
</gene>
<reference evidence="2" key="1">
    <citation type="journal article" date="2017" name="Genome Biol.">
        <title>Comparative genomics reveals high biological diversity and specific adaptations in the industrially and medically important fungal genus Aspergillus.</title>
        <authorList>
            <person name="de Vries R.P."/>
            <person name="Riley R."/>
            <person name="Wiebenga A."/>
            <person name="Aguilar-Osorio G."/>
            <person name="Amillis S."/>
            <person name="Uchima C.A."/>
            <person name="Anderluh G."/>
            <person name="Asadollahi M."/>
            <person name="Askin M."/>
            <person name="Barry K."/>
            <person name="Battaglia E."/>
            <person name="Bayram O."/>
            <person name="Benocci T."/>
            <person name="Braus-Stromeyer S.A."/>
            <person name="Caldana C."/>
            <person name="Canovas D."/>
            <person name="Cerqueira G.C."/>
            <person name="Chen F."/>
            <person name="Chen W."/>
            <person name="Choi C."/>
            <person name="Clum A."/>
            <person name="Dos Santos R.A."/>
            <person name="Damasio A.R."/>
            <person name="Diallinas G."/>
            <person name="Emri T."/>
            <person name="Fekete E."/>
            <person name="Flipphi M."/>
            <person name="Freyberg S."/>
            <person name="Gallo A."/>
            <person name="Gournas C."/>
            <person name="Habgood R."/>
            <person name="Hainaut M."/>
            <person name="Harispe M.L."/>
            <person name="Henrissat B."/>
            <person name="Hilden K.S."/>
            <person name="Hope R."/>
            <person name="Hossain A."/>
            <person name="Karabika E."/>
            <person name="Karaffa L."/>
            <person name="Karanyi Z."/>
            <person name="Krasevec N."/>
            <person name="Kuo A."/>
            <person name="Kusch H."/>
            <person name="LaButti K."/>
            <person name="Lagendijk E.L."/>
            <person name="Lapidus A."/>
            <person name="Levasseur A."/>
            <person name="Lindquist E."/>
            <person name="Lipzen A."/>
            <person name="Logrieco A.F."/>
            <person name="MacCabe A."/>
            <person name="Maekelae M.R."/>
            <person name="Malavazi I."/>
            <person name="Melin P."/>
            <person name="Meyer V."/>
            <person name="Mielnichuk N."/>
            <person name="Miskei M."/>
            <person name="Molnar A.P."/>
            <person name="Mule G."/>
            <person name="Ngan C.Y."/>
            <person name="Orejas M."/>
            <person name="Orosz E."/>
            <person name="Ouedraogo J.P."/>
            <person name="Overkamp K.M."/>
            <person name="Park H.-S."/>
            <person name="Perrone G."/>
            <person name="Piumi F."/>
            <person name="Punt P.J."/>
            <person name="Ram A.F."/>
            <person name="Ramon A."/>
            <person name="Rauscher S."/>
            <person name="Record E."/>
            <person name="Riano-Pachon D.M."/>
            <person name="Robert V."/>
            <person name="Roehrig J."/>
            <person name="Ruller R."/>
            <person name="Salamov A."/>
            <person name="Salih N.S."/>
            <person name="Samson R.A."/>
            <person name="Sandor E."/>
            <person name="Sanguinetti M."/>
            <person name="Schuetze T."/>
            <person name="Sepcic K."/>
            <person name="Shelest E."/>
            <person name="Sherlock G."/>
            <person name="Sophianopoulou V."/>
            <person name="Squina F.M."/>
            <person name="Sun H."/>
            <person name="Susca A."/>
            <person name="Todd R.B."/>
            <person name="Tsang A."/>
            <person name="Unkles S.E."/>
            <person name="van de Wiele N."/>
            <person name="van Rossen-Uffink D."/>
            <person name="Oliveira J.V."/>
            <person name="Vesth T.C."/>
            <person name="Visser J."/>
            <person name="Yu J.-H."/>
            <person name="Zhou M."/>
            <person name="Andersen M.R."/>
            <person name="Archer D.B."/>
            <person name="Baker S.E."/>
            <person name="Benoit I."/>
            <person name="Brakhage A.A."/>
            <person name="Braus G.H."/>
            <person name="Fischer R."/>
            <person name="Frisvad J.C."/>
            <person name="Goldman G.H."/>
            <person name="Houbraken J."/>
            <person name="Oakley B."/>
            <person name="Pocsi I."/>
            <person name="Scazzocchio C."/>
            <person name="Seiboth B."/>
            <person name="vanKuyk P.A."/>
            <person name="Wortman J."/>
            <person name="Dyer P.S."/>
            <person name="Grigoriev I.V."/>
        </authorList>
    </citation>
    <scope>NUCLEOTIDE SEQUENCE [LARGE SCALE GENOMIC DNA]</scope>
    <source>
        <strain evidence="2">CBS 506.65</strain>
    </source>
</reference>
<sequence length="149" mass="17065">MSVHIRVITRNLPHIYQHQPRSKTTVTAASSSAAAAAHEKKQQEVLAYRLSEISLLKMRAEALSREPDLRHVVGNASINRVANNAVHEDLMQRIAAFERRQRRRREHRKPVPVDKELDIESVNAALLELEIAGERGRWAHTLCSRRIEE</sequence>
<keyword evidence="2" id="KW-1185">Reference proteome</keyword>
<dbReference type="EMBL" id="KV878337">
    <property type="protein sequence ID" value="OJJ50389.1"/>
    <property type="molecule type" value="Genomic_DNA"/>
</dbReference>
<protein>
    <submittedName>
        <fullName evidence="1">Uncharacterized protein</fullName>
    </submittedName>
</protein>
<organism evidence="1 2">
    <name type="scientific">Penicilliopsis zonata CBS 506.65</name>
    <dbReference type="NCBI Taxonomy" id="1073090"/>
    <lineage>
        <taxon>Eukaryota</taxon>
        <taxon>Fungi</taxon>
        <taxon>Dikarya</taxon>
        <taxon>Ascomycota</taxon>
        <taxon>Pezizomycotina</taxon>
        <taxon>Eurotiomycetes</taxon>
        <taxon>Eurotiomycetidae</taxon>
        <taxon>Eurotiales</taxon>
        <taxon>Aspergillaceae</taxon>
        <taxon>Penicilliopsis</taxon>
    </lineage>
</organism>
<dbReference type="GeneID" id="34607586"/>
<accession>A0A1L9ST63</accession>
<dbReference type="OrthoDB" id="4337159at2759"/>
<dbReference type="VEuPathDB" id="FungiDB:ASPZODRAFT_1158448"/>
<evidence type="ECO:0000313" key="1">
    <source>
        <dbReference type="EMBL" id="OJJ50389.1"/>
    </source>
</evidence>
<dbReference type="AlphaFoldDB" id="A0A1L9ST63"/>
<proteinExistence type="predicted"/>
<name>A0A1L9ST63_9EURO</name>
<evidence type="ECO:0000313" key="2">
    <source>
        <dbReference type="Proteomes" id="UP000184188"/>
    </source>
</evidence>
<dbReference type="Proteomes" id="UP000184188">
    <property type="component" value="Unassembled WGS sequence"/>
</dbReference>
<dbReference type="RefSeq" id="XP_022584899.1">
    <property type="nucleotide sequence ID" value="XM_022721121.1"/>
</dbReference>